<dbReference type="PANTHER" id="PTHR46791">
    <property type="entry name" value="EXPRESSED PROTEIN"/>
    <property type="match status" value="1"/>
</dbReference>
<evidence type="ECO:0000259" key="2">
    <source>
        <dbReference type="Pfam" id="PF24764"/>
    </source>
</evidence>
<evidence type="ECO:0000256" key="1">
    <source>
        <dbReference type="SAM" id="MobiDB-lite"/>
    </source>
</evidence>
<gene>
    <name evidence="3" type="ORF">B0H16DRAFT_1852032</name>
</gene>
<reference evidence="3" key="1">
    <citation type="submission" date="2023-03" db="EMBL/GenBank/DDBJ databases">
        <title>Massive genome expansion in bonnet fungi (Mycena s.s.) driven by repeated elements and novel gene families across ecological guilds.</title>
        <authorList>
            <consortium name="Lawrence Berkeley National Laboratory"/>
            <person name="Harder C.B."/>
            <person name="Miyauchi S."/>
            <person name="Viragh M."/>
            <person name="Kuo A."/>
            <person name="Thoen E."/>
            <person name="Andreopoulos B."/>
            <person name="Lu D."/>
            <person name="Skrede I."/>
            <person name="Drula E."/>
            <person name="Henrissat B."/>
            <person name="Morin E."/>
            <person name="Kohler A."/>
            <person name="Barry K."/>
            <person name="LaButti K."/>
            <person name="Morin E."/>
            <person name="Salamov A."/>
            <person name="Lipzen A."/>
            <person name="Mereny Z."/>
            <person name="Hegedus B."/>
            <person name="Baldrian P."/>
            <person name="Stursova M."/>
            <person name="Weitz H."/>
            <person name="Taylor A."/>
            <person name="Grigoriev I.V."/>
            <person name="Nagy L.G."/>
            <person name="Martin F."/>
            <person name="Kauserud H."/>
        </authorList>
    </citation>
    <scope>NUCLEOTIDE SEQUENCE</scope>
    <source>
        <strain evidence="3">CBHHK182m</strain>
    </source>
</reference>
<organism evidence="3 4">
    <name type="scientific">Mycena metata</name>
    <dbReference type="NCBI Taxonomy" id="1033252"/>
    <lineage>
        <taxon>Eukaryota</taxon>
        <taxon>Fungi</taxon>
        <taxon>Dikarya</taxon>
        <taxon>Basidiomycota</taxon>
        <taxon>Agaricomycotina</taxon>
        <taxon>Agaricomycetes</taxon>
        <taxon>Agaricomycetidae</taxon>
        <taxon>Agaricales</taxon>
        <taxon>Marasmiineae</taxon>
        <taxon>Mycenaceae</taxon>
        <taxon>Mycena</taxon>
    </lineage>
</organism>
<feature type="region of interest" description="Disordered" evidence="1">
    <location>
        <begin position="147"/>
        <end position="168"/>
    </location>
</feature>
<feature type="non-terminal residue" evidence="3">
    <location>
        <position position="283"/>
    </location>
</feature>
<dbReference type="AlphaFoldDB" id="A0AAD7IN96"/>
<comment type="caution">
    <text evidence="3">The sequence shown here is derived from an EMBL/GenBank/DDBJ whole genome shotgun (WGS) entry which is preliminary data.</text>
</comment>
<dbReference type="InterPro" id="IPR058913">
    <property type="entry name" value="Integrase_dom_put"/>
</dbReference>
<feature type="domain" description="Integrase core" evidence="2">
    <location>
        <begin position="10"/>
        <end position="83"/>
    </location>
</feature>
<feature type="compositionally biased region" description="Acidic residues" evidence="1">
    <location>
        <begin position="156"/>
        <end position="168"/>
    </location>
</feature>
<accession>A0AAD7IN96</accession>
<dbReference type="EMBL" id="JARKIB010000078">
    <property type="protein sequence ID" value="KAJ7747029.1"/>
    <property type="molecule type" value="Genomic_DNA"/>
</dbReference>
<proteinExistence type="predicted"/>
<evidence type="ECO:0000313" key="4">
    <source>
        <dbReference type="Proteomes" id="UP001215598"/>
    </source>
</evidence>
<keyword evidence="4" id="KW-1185">Reference proteome</keyword>
<evidence type="ECO:0000313" key="3">
    <source>
        <dbReference type="EMBL" id="KAJ7747029.1"/>
    </source>
</evidence>
<feature type="non-terminal residue" evidence="3">
    <location>
        <position position="1"/>
    </location>
</feature>
<dbReference type="Pfam" id="PF24764">
    <property type="entry name" value="rva_4"/>
    <property type="match status" value="1"/>
</dbReference>
<name>A0AAD7IN96_9AGAR</name>
<dbReference type="Proteomes" id="UP001215598">
    <property type="component" value="Unassembled WGS sequence"/>
</dbReference>
<protein>
    <recommendedName>
        <fullName evidence="2">Integrase core domain-containing protein</fullName>
    </recommendedName>
</protein>
<sequence>SSLHVLTHFRSTRNTRIERLWVEVGTQFARRWRAFFTRLGRIHNLDRKNPGHLWLLHRLFLPALNEDCREFQEEWNLHPISGQMTSDQSPAVSCDSLYMEKADFTAQDIRFLGQTTEGVYRDDPLDGIHPDAINRYYGVAGPRLRRARHHTGAGVSEEDDDEDEMDYEPTPEELRENQIEADLAQNIRHQPIKVARHRSPFQDLDLENTFLEILDDLLSHPDILPEDYGILEDEWDEDNYPEVESIRPGTSGKELLVILPRADWFPRAARWAQALDLLTRYLH</sequence>